<evidence type="ECO:0000313" key="2">
    <source>
        <dbReference type="EMBL" id="SVB40819.1"/>
    </source>
</evidence>
<reference evidence="2" key="1">
    <citation type="submission" date="2018-05" db="EMBL/GenBank/DDBJ databases">
        <authorList>
            <person name="Lanie J.A."/>
            <person name="Ng W.-L."/>
            <person name="Kazmierczak K.M."/>
            <person name="Andrzejewski T.M."/>
            <person name="Davidsen T.M."/>
            <person name="Wayne K.J."/>
            <person name="Tettelin H."/>
            <person name="Glass J.I."/>
            <person name="Rusch D."/>
            <person name="Podicherti R."/>
            <person name="Tsui H.-C.T."/>
            <person name="Winkler M.E."/>
        </authorList>
    </citation>
    <scope>NUCLEOTIDE SEQUENCE</scope>
</reference>
<protein>
    <recommendedName>
        <fullName evidence="3">Queuosine precursor transporter</fullName>
    </recommendedName>
</protein>
<keyword evidence="1" id="KW-1133">Transmembrane helix</keyword>
<feature type="transmembrane region" description="Helical" evidence="1">
    <location>
        <begin position="71"/>
        <end position="89"/>
    </location>
</feature>
<proteinExistence type="inferred from homology"/>
<feature type="transmembrane region" description="Helical" evidence="1">
    <location>
        <begin position="101"/>
        <end position="121"/>
    </location>
</feature>
<sequence>MGIFFDFTSYLNTLSTELVWFIFLFFCFSSILIFLKIFGYIGLYIYSGIAVIAANIQVLKIVDFFYSPEPVALGTVLFASTFLCTDILSEYFGKEKARQNVLIGFSAFLFMTIVMLFTIGFKPADNDWIQENLSNIFTPMTRFFVASMIAYLISQYFDVWIYGLIKKISANKNLWLRNNLSTFLSSLIDNTVFSLLAWIILNPNPEKLYNVIMIYIFGTYLLRVFIAILDTPFLYFSKFFIPNKKNG</sequence>
<dbReference type="Pfam" id="PF02592">
    <property type="entry name" value="Vut_1"/>
    <property type="match status" value="1"/>
</dbReference>
<feature type="transmembrane region" description="Helical" evidence="1">
    <location>
        <begin position="42"/>
        <end position="59"/>
    </location>
</feature>
<dbReference type="PANTHER" id="PTHR34300:SF2">
    <property type="entry name" value="QUEUOSINE PRECURSOR TRANSPORTER-RELATED"/>
    <property type="match status" value="1"/>
</dbReference>
<dbReference type="PANTHER" id="PTHR34300">
    <property type="entry name" value="QUEUOSINE PRECURSOR TRANSPORTER-RELATED"/>
    <property type="match status" value="1"/>
</dbReference>
<feature type="transmembrane region" description="Helical" evidence="1">
    <location>
        <begin position="141"/>
        <end position="162"/>
    </location>
</feature>
<feature type="transmembrane region" description="Helical" evidence="1">
    <location>
        <begin position="183"/>
        <end position="201"/>
    </location>
</feature>
<name>A0A382DRJ4_9ZZZZ</name>
<evidence type="ECO:0008006" key="3">
    <source>
        <dbReference type="Google" id="ProtNLM"/>
    </source>
</evidence>
<accession>A0A382DRJ4</accession>
<feature type="transmembrane region" description="Helical" evidence="1">
    <location>
        <begin position="18"/>
        <end position="35"/>
    </location>
</feature>
<feature type="transmembrane region" description="Helical" evidence="1">
    <location>
        <begin position="213"/>
        <end position="236"/>
    </location>
</feature>
<dbReference type="InterPro" id="IPR003744">
    <property type="entry name" value="YhhQ"/>
</dbReference>
<keyword evidence="1" id="KW-0472">Membrane</keyword>
<dbReference type="NCBIfam" id="TIGR00697">
    <property type="entry name" value="queuosine precursor transporter"/>
    <property type="match status" value="1"/>
</dbReference>
<keyword evidence="1" id="KW-0812">Transmembrane</keyword>
<gene>
    <name evidence="2" type="ORF">METZ01_LOCUS193673</name>
</gene>
<evidence type="ECO:0000256" key="1">
    <source>
        <dbReference type="SAM" id="Phobius"/>
    </source>
</evidence>
<organism evidence="2">
    <name type="scientific">marine metagenome</name>
    <dbReference type="NCBI Taxonomy" id="408172"/>
    <lineage>
        <taxon>unclassified sequences</taxon>
        <taxon>metagenomes</taxon>
        <taxon>ecological metagenomes</taxon>
    </lineage>
</organism>
<dbReference type="AlphaFoldDB" id="A0A382DRJ4"/>
<dbReference type="EMBL" id="UINC01040652">
    <property type="protein sequence ID" value="SVB40819.1"/>
    <property type="molecule type" value="Genomic_DNA"/>
</dbReference>
<dbReference type="HAMAP" id="MF_02088">
    <property type="entry name" value="Q_prec_transport"/>
    <property type="match status" value="1"/>
</dbReference>